<dbReference type="RefSeq" id="XP_073914553.1">
    <property type="nucleotide sequence ID" value="XM_074058452.1"/>
</dbReference>
<dbReference type="Proteomes" id="UP001732720">
    <property type="component" value="Chromosome 16"/>
</dbReference>
<reference evidence="2" key="1">
    <citation type="submission" date="2025-08" db="UniProtKB">
        <authorList>
            <consortium name="RefSeq"/>
        </authorList>
    </citation>
    <scope>IDENTIFICATION</scope>
</reference>
<gene>
    <name evidence="2" type="primary">LOC109700290</name>
</gene>
<name>A0AC58LBM7_CASCN</name>
<evidence type="ECO:0000313" key="1">
    <source>
        <dbReference type="Proteomes" id="UP001732720"/>
    </source>
</evidence>
<keyword evidence="1" id="KW-1185">Reference proteome</keyword>
<evidence type="ECO:0000313" key="2">
    <source>
        <dbReference type="RefSeq" id="XP_073914553.1"/>
    </source>
</evidence>
<organism evidence="1 2">
    <name type="scientific">Castor canadensis</name>
    <name type="common">American beaver</name>
    <dbReference type="NCBI Taxonomy" id="51338"/>
    <lineage>
        <taxon>Eukaryota</taxon>
        <taxon>Metazoa</taxon>
        <taxon>Chordata</taxon>
        <taxon>Craniata</taxon>
        <taxon>Vertebrata</taxon>
        <taxon>Euteleostomi</taxon>
        <taxon>Mammalia</taxon>
        <taxon>Eutheria</taxon>
        <taxon>Euarchontoglires</taxon>
        <taxon>Glires</taxon>
        <taxon>Rodentia</taxon>
        <taxon>Castorimorpha</taxon>
        <taxon>Castoridae</taxon>
        <taxon>Castor</taxon>
    </lineage>
</organism>
<proteinExistence type="predicted"/>
<accession>A0AC58LBM7</accession>
<protein>
    <submittedName>
        <fullName evidence="2">Uncharacterized protein isoform X1</fullName>
    </submittedName>
</protein>
<sequence>MTAMHSEGPGAGRRNHAQGYVIGKARTWPGCGVSSASRLVRGTPVVAAFPRSSHSHRTTSWSLRGRTWVRFECPAILHSVKWRLLEETLIKYELRIDGMLGAGHLIPTLRWAVQPLRI</sequence>